<keyword evidence="1 3" id="KW-0807">Transducer</keyword>
<dbReference type="Gene3D" id="3.40.50.720">
    <property type="entry name" value="NAD(P)-binding Rossmann-like Domain"/>
    <property type="match status" value="1"/>
</dbReference>
<keyword evidence="6" id="KW-1185">Reference proteome</keyword>
<proteinExistence type="inferred from homology"/>
<dbReference type="PANTHER" id="PTHR32089:SF112">
    <property type="entry name" value="LYSOZYME-LIKE PROTEIN-RELATED"/>
    <property type="match status" value="1"/>
</dbReference>
<dbReference type="PROSITE" id="PS50111">
    <property type="entry name" value="CHEMOTAXIS_TRANSDUC_2"/>
    <property type="match status" value="1"/>
</dbReference>
<dbReference type="Proteomes" id="UP000683246">
    <property type="component" value="Chromosome"/>
</dbReference>
<evidence type="ECO:0000256" key="2">
    <source>
        <dbReference type="ARBA" id="ARBA00029447"/>
    </source>
</evidence>
<dbReference type="PANTHER" id="PTHR32089">
    <property type="entry name" value="METHYL-ACCEPTING CHEMOTAXIS PROTEIN MCPB"/>
    <property type="match status" value="1"/>
</dbReference>
<name>A0A8J8SGS8_9FIRM</name>
<dbReference type="KEGG" id="vpy:HZI73_10130"/>
<dbReference type="AlphaFoldDB" id="A0A8J8SGS8"/>
<evidence type="ECO:0000259" key="4">
    <source>
        <dbReference type="PROSITE" id="PS50111"/>
    </source>
</evidence>
<dbReference type="SUPFAM" id="SSF58104">
    <property type="entry name" value="Methyl-accepting chemotaxis protein (MCP) signaling domain"/>
    <property type="match status" value="1"/>
</dbReference>
<evidence type="ECO:0000256" key="1">
    <source>
        <dbReference type="ARBA" id="ARBA00023224"/>
    </source>
</evidence>
<dbReference type="InterPro" id="IPR036291">
    <property type="entry name" value="NAD(P)-bd_dom_sf"/>
</dbReference>
<sequence>MKIAIIGAGNGGTKLAKLFHDLEHVDIGLMVDKNVDAPGIRWAKEHGIEYSRDMDSMSPSVDVVVEATGIQVIADAIKEKFPDKQIIDSSLAELMMRIVDQQVSVSNQLNDQLNVIHKTTEVLGNEMEKVATSNHLLNEVTQHLVHSAKESEAFITETDKIITSVNQITQQIKILGLNANIEAARAGEHGRGFSVVANEVQKLSDNTKMFADEISGLLKALSGENENINHQIHKLGHLTEEQNDMSLNVNRVIEELVTQGAR</sequence>
<dbReference type="InterPro" id="IPR004090">
    <property type="entry name" value="Chemotax_Me-accpt_rcpt"/>
</dbReference>
<evidence type="ECO:0000313" key="6">
    <source>
        <dbReference type="Proteomes" id="UP000683246"/>
    </source>
</evidence>
<evidence type="ECO:0000313" key="5">
    <source>
        <dbReference type="EMBL" id="QUI22633.1"/>
    </source>
</evidence>
<dbReference type="GO" id="GO:0004888">
    <property type="term" value="F:transmembrane signaling receptor activity"/>
    <property type="evidence" value="ECO:0007669"/>
    <property type="project" value="InterPro"/>
</dbReference>
<feature type="domain" description="Methyl-accepting transducer" evidence="4">
    <location>
        <begin position="124"/>
        <end position="262"/>
    </location>
</feature>
<reference evidence="5" key="1">
    <citation type="submission" date="2020-07" db="EMBL/GenBank/DDBJ databases">
        <title>Vallitalea pronyensis genome.</title>
        <authorList>
            <person name="Postec A."/>
        </authorList>
    </citation>
    <scope>NUCLEOTIDE SEQUENCE</scope>
    <source>
        <strain evidence="5">FatNI3</strain>
    </source>
</reference>
<dbReference type="Gene3D" id="1.10.287.950">
    <property type="entry name" value="Methyl-accepting chemotaxis protein"/>
    <property type="match status" value="1"/>
</dbReference>
<organism evidence="5 6">
    <name type="scientific">Vallitalea pronyensis</name>
    <dbReference type="NCBI Taxonomy" id="1348613"/>
    <lineage>
        <taxon>Bacteria</taxon>
        <taxon>Bacillati</taxon>
        <taxon>Bacillota</taxon>
        <taxon>Clostridia</taxon>
        <taxon>Lachnospirales</taxon>
        <taxon>Vallitaleaceae</taxon>
        <taxon>Vallitalea</taxon>
    </lineage>
</organism>
<dbReference type="SUPFAM" id="SSF51735">
    <property type="entry name" value="NAD(P)-binding Rossmann-fold domains"/>
    <property type="match status" value="1"/>
</dbReference>
<dbReference type="PRINTS" id="PR00260">
    <property type="entry name" value="CHEMTRNSDUCR"/>
</dbReference>
<gene>
    <name evidence="5" type="ORF">HZI73_10130</name>
</gene>
<dbReference type="EMBL" id="CP058649">
    <property type="protein sequence ID" value="QUI22633.1"/>
    <property type="molecule type" value="Genomic_DNA"/>
</dbReference>
<dbReference type="GO" id="GO:0006935">
    <property type="term" value="P:chemotaxis"/>
    <property type="evidence" value="ECO:0007669"/>
    <property type="project" value="InterPro"/>
</dbReference>
<evidence type="ECO:0000256" key="3">
    <source>
        <dbReference type="PROSITE-ProRule" id="PRU00284"/>
    </source>
</evidence>
<dbReference type="SMART" id="SM00283">
    <property type="entry name" value="MA"/>
    <property type="match status" value="1"/>
</dbReference>
<dbReference type="Pfam" id="PF00015">
    <property type="entry name" value="MCPsignal"/>
    <property type="match status" value="1"/>
</dbReference>
<dbReference type="GO" id="GO:0007165">
    <property type="term" value="P:signal transduction"/>
    <property type="evidence" value="ECO:0007669"/>
    <property type="project" value="UniProtKB-KW"/>
</dbReference>
<dbReference type="RefSeq" id="WP_212698125.1">
    <property type="nucleotide sequence ID" value="NZ_CP058649.1"/>
</dbReference>
<comment type="similarity">
    <text evidence="2">Belongs to the methyl-accepting chemotaxis (MCP) protein family.</text>
</comment>
<dbReference type="InterPro" id="IPR004089">
    <property type="entry name" value="MCPsignal_dom"/>
</dbReference>
<accession>A0A8J8SGS8</accession>
<dbReference type="GO" id="GO:0016020">
    <property type="term" value="C:membrane"/>
    <property type="evidence" value="ECO:0007669"/>
    <property type="project" value="InterPro"/>
</dbReference>
<protein>
    <recommendedName>
        <fullName evidence="4">Methyl-accepting transducer domain-containing protein</fullName>
    </recommendedName>
</protein>